<gene>
    <name evidence="2" type="ORF">Abci_022_002</name>
    <name evidence="3" type="ORF">ACI01nite_27220</name>
</gene>
<protein>
    <submittedName>
        <fullName evidence="2">Uncharacterized protein</fullName>
    </submittedName>
</protein>
<evidence type="ECO:0000313" key="3">
    <source>
        <dbReference type="EMBL" id="GEL60120.1"/>
    </source>
</evidence>
<sequence>MNWTSLINFDLLTFILSSIVSAGFSCAVWLLKTHSEKKITAKIEHEFNQKLEDHKAKLKKI</sequence>
<dbReference type="Proteomes" id="UP000321891">
    <property type="component" value="Unassembled WGS sequence"/>
</dbReference>
<dbReference type="EMBL" id="BJVU01000025">
    <property type="protein sequence ID" value="GEL60120.1"/>
    <property type="molecule type" value="Genomic_DNA"/>
</dbReference>
<accession>A0A0D6N7F7</accession>
<reference evidence="2 4" key="1">
    <citation type="submission" date="2012-11" db="EMBL/GenBank/DDBJ databases">
        <title>Whole genome sequence of Acetobacter cibinongensis 4H-1.</title>
        <authorList>
            <person name="Azuma Y."/>
            <person name="Higashiura N."/>
            <person name="Hirakawa H."/>
            <person name="Matsushita K."/>
        </authorList>
    </citation>
    <scope>NUCLEOTIDE SEQUENCE [LARGE SCALE GENOMIC DNA]</scope>
    <source>
        <strain evidence="2 4">4H-1</strain>
    </source>
</reference>
<proteinExistence type="predicted"/>
<dbReference type="Proteomes" id="UP000032671">
    <property type="component" value="Unassembled WGS sequence"/>
</dbReference>
<evidence type="ECO:0000256" key="1">
    <source>
        <dbReference type="SAM" id="Phobius"/>
    </source>
</evidence>
<accession>A0A6N3SRQ1</accession>
<keyword evidence="1" id="KW-1133">Transmembrane helix</keyword>
<dbReference type="STRING" id="1231339.Abci_022_002"/>
<keyword evidence="1" id="KW-0812">Transmembrane</keyword>
<evidence type="ECO:0000313" key="2">
    <source>
        <dbReference type="EMBL" id="GAN61426.1"/>
    </source>
</evidence>
<evidence type="ECO:0000313" key="5">
    <source>
        <dbReference type="Proteomes" id="UP000321891"/>
    </source>
</evidence>
<evidence type="ECO:0000313" key="4">
    <source>
        <dbReference type="Proteomes" id="UP000032671"/>
    </source>
</evidence>
<keyword evidence="5" id="KW-1185">Reference proteome</keyword>
<reference evidence="3 5" key="2">
    <citation type="submission" date="2019-07" db="EMBL/GenBank/DDBJ databases">
        <title>Whole genome shotgun sequence of Acetobacter cibinongensis NBRC 16605.</title>
        <authorList>
            <person name="Hosoyama A."/>
            <person name="Uohara A."/>
            <person name="Ohji S."/>
            <person name="Ichikawa N."/>
        </authorList>
    </citation>
    <scope>NUCLEOTIDE SEQUENCE [LARGE SCALE GENOMIC DNA]</scope>
    <source>
        <strain evidence="3 5">NBRC 16605</strain>
    </source>
</reference>
<organism evidence="2 4">
    <name type="scientific">Acetobacter cibinongensis</name>
    <dbReference type="NCBI Taxonomy" id="146475"/>
    <lineage>
        <taxon>Bacteria</taxon>
        <taxon>Pseudomonadati</taxon>
        <taxon>Pseudomonadota</taxon>
        <taxon>Alphaproteobacteria</taxon>
        <taxon>Acetobacterales</taxon>
        <taxon>Acetobacteraceae</taxon>
        <taxon>Acetobacter</taxon>
    </lineage>
</organism>
<dbReference type="AlphaFoldDB" id="A0A0D6N7F7"/>
<keyword evidence="1" id="KW-0472">Membrane</keyword>
<feature type="transmembrane region" description="Helical" evidence="1">
    <location>
        <begin position="12"/>
        <end position="31"/>
    </location>
</feature>
<comment type="caution">
    <text evidence="2">The sequence shown here is derived from an EMBL/GenBank/DDBJ whole genome shotgun (WGS) entry which is preliminary data.</text>
</comment>
<dbReference type="EMBL" id="BAMV01000022">
    <property type="protein sequence ID" value="GAN61426.1"/>
    <property type="molecule type" value="Genomic_DNA"/>
</dbReference>
<name>A0A0D6N7F7_9PROT</name>